<protein>
    <recommendedName>
        <fullName evidence="1">F-box/LRR-repeat protein 15-like leucin rich repeat domain-containing protein</fullName>
    </recommendedName>
</protein>
<dbReference type="Gene3D" id="3.80.10.10">
    <property type="entry name" value="Ribonuclease Inhibitor"/>
    <property type="match status" value="3"/>
</dbReference>
<dbReference type="HOGENOM" id="CLU_010840_0_0_1"/>
<organism evidence="2 3">
    <name type="scientific">Laccaria amethystina LaAM-08-1</name>
    <dbReference type="NCBI Taxonomy" id="1095629"/>
    <lineage>
        <taxon>Eukaryota</taxon>
        <taxon>Fungi</taxon>
        <taxon>Dikarya</taxon>
        <taxon>Basidiomycota</taxon>
        <taxon>Agaricomycotina</taxon>
        <taxon>Agaricomycetes</taxon>
        <taxon>Agaricomycetidae</taxon>
        <taxon>Agaricales</taxon>
        <taxon>Agaricineae</taxon>
        <taxon>Hydnangiaceae</taxon>
        <taxon>Laccaria</taxon>
    </lineage>
</organism>
<dbReference type="InterPro" id="IPR032675">
    <property type="entry name" value="LRR_dom_sf"/>
</dbReference>
<accession>A0A0C9Y9G8</accession>
<dbReference type="OrthoDB" id="10257471at2759"/>
<sequence length="453" mass="50516">MLLDGDSESSSFHEDMVRIADRLPFHDEYRRVRHLTLQRTQEIPITDDELNKVLSACPHLETVVLTGVPETTNRSIVSLAHNAMNLQGLDISGCSSITDVGVLEITNKAPPLQSIVLNEVVGLTDPSISAIAKTCSRLVELELCGLPLISALSIRDVWSFSRKLRKLRLANSPRISDKAFPSSLPSNIGSDLDDEKPLPHRPITWLEELPPLILQHTAENLRILDLTSCNITDEAVEGIVRHAPRIQTFILSGCSSLTDKSVESICKLHEHLDVIMLSHVGNITDAAVVKLARSCVNLRCVDVGFCRNLTDMSVFELAGLPSLRRLSLVRIHKLTDIAIFALAEHAVGLERLHLSYCDRLSLEAIHLLLRKVGRLQHLTATGIPSFRRKGIHRFTEPPPAHCNADQQAAFRVFDGDNVAGLRKFLDKEDKRRREAEARNIPFTPRSDDKLELY</sequence>
<dbReference type="Pfam" id="PF13516">
    <property type="entry name" value="LRR_6"/>
    <property type="match status" value="1"/>
</dbReference>
<reference evidence="3" key="2">
    <citation type="submission" date="2015-01" db="EMBL/GenBank/DDBJ databases">
        <title>Evolutionary Origins and Diversification of the Mycorrhizal Mutualists.</title>
        <authorList>
            <consortium name="DOE Joint Genome Institute"/>
            <consortium name="Mycorrhizal Genomics Consortium"/>
            <person name="Kohler A."/>
            <person name="Kuo A."/>
            <person name="Nagy L.G."/>
            <person name="Floudas D."/>
            <person name="Copeland A."/>
            <person name="Barry K.W."/>
            <person name="Cichocki N."/>
            <person name="Veneault-Fourrey C."/>
            <person name="LaButti K."/>
            <person name="Lindquist E.A."/>
            <person name="Lipzen A."/>
            <person name="Lundell T."/>
            <person name="Morin E."/>
            <person name="Murat C."/>
            <person name="Riley R."/>
            <person name="Ohm R."/>
            <person name="Sun H."/>
            <person name="Tunlid A."/>
            <person name="Henrissat B."/>
            <person name="Grigoriev I.V."/>
            <person name="Hibbett D.S."/>
            <person name="Martin F."/>
        </authorList>
    </citation>
    <scope>NUCLEOTIDE SEQUENCE [LARGE SCALE GENOMIC DNA]</scope>
    <source>
        <strain evidence="3">LaAM-08-1</strain>
    </source>
</reference>
<evidence type="ECO:0000313" key="3">
    <source>
        <dbReference type="Proteomes" id="UP000054477"/>
    </source>
</evidence>
<feature type="domain" description="F-box/LRR-repeat protein 15-like leucin rich repeat" evidence="1">
    <location>
        <begin position="54"/>
        <end position="179"/>
    </location>
</feature>
<gene>
    <name evidence="2" type="ORF">K443DRAFT_675698</name>
</gene>
<dbReference type="PANTHER" id="PTHR13318:SF95">
    <property type="entry name" value="F-BOX PROTEIN YLR352W"/>
    <property type="match status" value="1"/>
</dbReference>
<reference evidence="2 3" key="1">
    <citation type="submission" date="2014-04" db="EMBL/GenBank/DDBJ databases">
        <authorList>
            <consortium name="DOE Joint Genome Institute"/>
            <person name="Kuo A."/>
            <person name="Kohler A."/>
            <person name="Nagy L.G."/>
            <person name="Floudas D."/>
            <person name="Copeland A."/>
            <person name="Barry K.W."/>
            <person name="Cichocki N."/>
            <person name="Veneault-Fourrey C."/>
            <person name="LaButti K."/>
            <person name="Lindquist E.A."/>
            <person name="Lipzen A."/>
            <person name="Lundell T."/>
            <person name="Morin E."/>
            <person name="Murat C."/>
            <person name="Sun H."/>
            <person name="Tunlid A."/>
            <person name="Henrissat B."/>
            <person name="Grigoriev I.V."/>
            <person name="Hibbett D.S."/>
            <person name="Martin F."/>
            <person name="Nordberg H.P."/>
            <person name="Cantor M.N."/>
            <person name="Hua S.X."/>
        </authorList>
    </citation>
    <scope>NUCLEOTIDE SEQUENCE [LARGE SCALE GENOMIC DNA]</scope>
    <source>
        <strain evidence="2 3">LaAM-08-1</strain>
    </source>
</reference>
<dbReference type="SUPFAM" id="SSF52047">
    <property type="entry name" value="RNI-like"/>
    <property type="match status" value="1"/>
</dbReference>
<evidence type="ECO:0000313" key="2">
    <source>
        <dbReference type="EMBL" id="KIK04683.1"/>
    </source>
</evidence>
<proteinExistence type="predicted"/>
<dbReference type="GO" id="GO:0019005">
    <property type="term" value="C:SCF ubiquitin ligase complex"/>
    <property type="evidence" value="ECO:0007669"/>
    <property type="project" value="TreeGrafter"/>
</dbReference>
<dbReference type="InterPro" id="IPR001611">
    <property type="entry name" value="Leu-rich_rpt"/>
</dbReference>
<dbReference type="STRING" id="1095629.A0A0C9Y9G8"/>
<dbReference type="PANTHER" id="PTHR13318">
    <property type="entry name" value="PARTNER OF PAIRED, ISOFORM B-RELATED"/>
    <property type="match status" value="1"/>
</dbReference>
<dbReference type="InterPro" id="IPR006553">
    <property type="entry name" value="Leu-rich_rpt_Cys-con_subtyp"/>
</dbReference>
<dbReference type="GO" id="GO:0031146">
    <property type="term" value="P:SCF-dependent proteasomal ubiquitin-dependent protein catabolic process"/>
    <property type="evidence" value="ECO:0007669"/>
    <property type="project" value="TreeGrafter"/>
</dbReference>
<dbReference type="SMART" id="SM00367">
    <property type="entry name" value="LRR_CC"/>
    <property type="match status" value="11"/>
</dbReference>
<evidence type="ECO:0000259" key="1">
    <source>
        <dbReference type="Pfam" id="PF25372"/>
    </source>
</evidence>
<name>A0A0C9Y9G8_9AGAR</name>
<keyword evidence="3" id="KW-1185">Reference proteome</keyword>
<dbReference type="Proteomes" id="UP000054477">
    <property type="component" value="Unassembled WGS sequence"/>
</dbReference>
<dbReference type="Pfam" id="PF25372">
    <property type="entry name" value="DUF7885"/>
    <property type="match status" value="1"/>
</dbReference>
<dbReference type="EMBL" id="KN838567">
    <property type="protein sequence ID" value="KIK04683.1"/>
    <property type="molecule type" value="Genomic_DNA"/>
</dbReference>
<dbReference type="AlphaFoldDB" id="A0A0C9Y9G8"/>
<dbReference type="InterPro" id="IPR057207">
    <property type="entry name" value="FBXL15_LRR"/>
</dbReference>